<feature type="domain" description="Putative beta-lactamase-inhibitor-like PepSY-like" evidence="2">
    <location>
        <begin position="57"/>
        <end position="137"/>
    </location>
</feature>
<dbReference type="Pfam" id="PF11396">
    <property type="entry name" value="PepSY_like"/>
    <property type="match status" value="1"/>
</dbReference>
<keyword evidence="1" id="KW-0732">Signal</keyword>
<organism evidence="3 4">
    <name type="scientific">Brachyspira suanatina</name>
    <dbReference type="NCBI Taxonomy" id="381802"/>
    <lineage>
        <taxon>Bacteria</taxon>
        <taxon>Pseudomonadati</taxon>
        <taxon>Spirochaetota</taxon>
        <taxon>Spirochaetia</taxon>
        <taxon>Brachyspirales</taxon>
        <taxon>Brachyspiraceae</taxon>
        <taxon>Brachyspira</taxon>
    </lineage>
</organism>
<dbReference type="Gene3D" id="3.40.1420.30">
    <property type="match status" value="1"/>
</dbReference>
<accession>A0A0G4K3L9</accession>
<evidence type="ECO:0000256" key="1">
    <source>
        <dbReference type="SAM" id="SignalP"/>
    </source>
</evidence>
<keyword evidence="4" id="KW-1185">Reference proteome</keyword>
<dbReference type="RefSeq" id="WP_048593339.1">
    <property type="nucleotide sequence ID" value="NZ_CVLB01000001.1"/>
</dbReference>
<evidence type="ECO:0000313" key="4">
    <source>
        <dbReference type="Proteomes" id="UP000043763"/>
    </source>
</evidence>
<dbReference type="Proteomes" id="UP000043763">
    <property type="component" value="Unassembled WGS sequence"/>
</dbReference>
<evidence type="ECO:0000259" key="2">
    <source>
        <dbReference type="Pfam" id="PF11396"/>
    </source>
</evidence>
<dbReference type="InterPro" id="IPR021533">
    <property type="entry name" value="PepSY-like"/>
</dbReference>
<gene>
    <name evidence="3" type="ORF">BRSU_0148</name>
</gene>
<sequence>MTKKLLALLISLTILSTSSLFADWVVPASALPQKARTFIRRVYPNAKIWKVERDDGKFEVKLSNGASIDFMPNGNWLNIDGEYNGVPMSVLPQAVANTVRRTYPQARMIDVEKEWGNYKIKLNNMMEIYVAANGQLMGQQWDD</sequence>
<name>A0A0G4K3L9_9SPIR</name>
<evidence type="ECO:0000313" key="3">
    <source>
        <dbReference type="EMBL" id="CRF31461.1"/>
    </source>
</evidence>
<feature type="chain" id="PRO_5005194336" description="Putative beta-lactamase-inhibitor-like PepSY-like domain-containing protein" evidence="1">
    <location>
        <begin position="23"/>
        <end position="143"/>
    </location>
</feature>
<dbReference type="EMBL" id="CVLB01000001">
    <property type="protein sequence ID" value="CRF31461.1"/>
    <property type="molecule type" value="Genomic_DNA"/>
</dbReference>
<reference evidence="4" key="1">
    <citation type="submission" date="2015-04" db="EMBL/GenBank/DDBJ databases">
        <authorList>
            <person name="Mushtaq Mamoona"/>
        </authorList>
    </citation>
    <scope>NUCLEOTIDE SEQUENCE [LARGE SCALE GENOMIC DNA]</scope>
    <source>
        <strain evidence="4">AN4859/03</strain>
    </source>
</reference>
<protein>
    <recommendedName>
        <fullName evidence="2">Putative beta-lactamase-inhibitor-like PepSY-like domain-containing protein</fullName>
    </recommendedName>
</protein>
<dbReference type="AlphaFoldDB" id="A0A0G4K3L9"/>
<dbReference type="SUPFAM" id="SSF160574">
    <property type="entry name" value="BT0923-like"/>
    <property type="match status" value="1"/>
</dbReference>
<dbReference type="OrthoDB" id="307580at2"/>
<proteinExistence type="predicted"/>
<feature type="signal peptide" evidence="1">
    <location>
        <begin position="1"/>
        <end position="22"/>
    </location>
</feature>